<reference evidence="1 2" key="1">
    <citation type="submission" date="2019-01" db="EMBL/GenBank/DDBJ databases">
        <title>Ancylomarina salipaludis sp. nov., isolated from a salt marsh.</title>
        <authorList>
            <person name="Yoon J.-H."/>
        </authorList>
    </citation>
    <scope>NUCLEOTIDE SEQUENCE [LARGE SCALE GENOMIC DNA]</scope>
    <source>
        <strain evidence="1 2">SHSM-M15</strain>
    </source>
</reference>
<dbReference type="Pfam" id="PF11306">
    <property type="entry name" value="DUF3108"/>
    <property type="match status" value="1"/>
</dbReference>
<gene>
    <name evidence="1" type="ORF">EO244_10575</name>
</gene>
<evidence type="ECO:0000313" key="2">
    <source>
        <dbReference type="Proteomes" id="UP000289703"/>
    </source>
</evidence>
<dbReference type="OrthoDB" id="9808473at2"/>
<evidence type="ECO:0000313" key="1">
    <source>
        <dbReference type="EMBL" id="RXQ92914.1"/>
    </source>
</evidence>
<accession>A0A4Q1JK30</accession>
<keyword evidence="2" id="KW-1185">Reference proteome</keyword>
<comment type="caution">
    <text evidence="1">The sequence shown here is derived from an EMBL/GenBank/DDBJ whole genome shotgun (WGS) entry which is preliminary data.</text>
</comment>
<name>A0A4Q1JK30_9BACT</name>
<dbReference type="EMBL" id="SAXA01000009">
    <property type="protein sequence ID" value="RXQ92914.1"/>
    <property type="molecule type" value="Genomic_DNA"/>
</dbReference>
<dbReference type="Proteomes" id="UP000289703">
    <property type="component" value="Unassembled WGS sequence"/>
</dbReference>
<proteinExistence type="predicted"/>
<dbReference type="InterPro" id="IPR021457">
    <property type="entry name" value="DUF3108"/>
</dbReference>
<organism evidence="1 2">
    <name type="scientific">Ancylomarina salipaludis</name>
    <dbReference type="NCBI Taxonomy" id="2501299"/>
    <lineage>
        <taxon>Bacteria</taxon>
        <taxon>Pseudomonadati</taxon>
        <taxon>Bacteroidota</taxon>
        <taxon>Bacteroidia</taxon>
        <taxon>Marinilabiliales</taxon>
        <taxon>Marinifilaceae</taxon>
        <taxon>Ancylomarina</taxon>
    </lineage>
</organism>
<dbReference type="AlphaFoldDB" id="A0A4Q1JK30"/>
<sequence length="293" mass="34611">MKTKLVRLTFNIPDLKYAFIFLLIICSFTQLKSQEQAGIENFAFQSGEKLTYRGYYNWGFIWVAAGEVKLEVKDEAYSNKPAYKIEAEGKTLKAFDWFFKLRDTLSCYVDSTNLKPFYFDRKTHEGDYIARHQYWFDYEKNQVYSEIRKRQKPIKKDTLENMNISSDIVSVAYFTRNLDFSKYKKREKIPLRMLIDNEIHNLYIRYKGIEKVKLKNGEVYECLKFSPMLVKGNLFKGGEDMTIWVSNDRNRVPIMVEAKVLIGSVKGLLDSYEGLRSTRESLFKKKSGRLEFE</sequence>
<protein>
    <submittedName>
        <fullName evidence="1">DUF3108 domain-containing protein</fullName>
    </submittedName>
</protein>